<evidence type="ECO:0000313" key="1">
    <source>
        <dbReference type="EMBL" id="AZQ61100.1"/>
    </source>
</evidence>
<dbReference type="RefSeq" id="WP_126611198.1">
    <property type="nucleotide sequence ID" value="NZ_CP034562.1"/>
</dbReference>
<organism evidence="1 2">
    <name type="scientific">Flammeovirga pectinis</name>
    <dbReference type="NCBI Taxonomy" id="2494373"/>
    <lineage>
        <taxon>Bacteria</taxon>
        <taxon>Pseudomonadati</taxon>
        <taxon>Bacteroidota</taxon>
        <taxon>Cytophagia</taxon>
        <taxon>Cytophagales</taxon>
        <taxon>Flammeovirgaceae</taxon>
        <taxon>Flammeovirga</taxon>
    </lineage>
</organism>
<reference evidence="1 2" key="1">
    <citation type="submission" date="2018-12" db="EMBL/GenBank/DDBJ databases">
        <title>Flammeovirga pectinis sp. nov., isolated from the gut of the Korean scallop, Patinopecten yessoensis.</title>
        <authorList>
            <person name="Bae J.-W."/>
            <person name="Jeong Y.-S."/>
            <person name="Kang W."/>
        </authorList>
    </citation>
    <scope>NUCLEOTIDE SEQUENCE [LARGE SCALE GENOMIC DNA]</scope>
    <source>
        <strain evidence="1 2">L12M1</strain>
    </source>
</reference>
<accession>A0A3Q9FJK9</accession>
<gene>
    <name evidence="1" type="ORF">EI427_02365</name>
</gene>
<dbReference type="Proteomes" id="UP000267268">
    <property type="component" value="Chromosome 1"/>
</dbReference>
<name>A0A3Q9FJK9_9BACT</name>
<evidence type="ECO:0000313" key="2">
    <source>
        <dbReference type="Proteomes" id="UP000267268"/>
    </source>
</evidence>
<sequence>MTTNFTSSLFTEPYPQYISDIIESATVKFKEINLELIDPNEFLSILYDKFLQLRKNKKDITLEECINSIIKDELLKQ</sequence>
<protein>
    <submittedName>
        <fullName evidence="1">Uncharacterized protein</fullName>
    </submittedName>
</protein>
<keyword evidence="2" id="KW-1185">Reference proteome</keyword>
<dbReference type="EMBL" id="CP034562">
    <property type="protein sequence ID" value="AZQ61100.1"/>
    <property type="molecule type" value="Genomic_DNA"/>
</dbReference>
<dbReference type="AlphaFoldDB" id="A0A3Q9FJK9"/>
<dbReference type="OrthoDB" id="9853967at2"/>
<dbReference type="KEGG" id="fll:EI427_02365"/>
<proteinExistence type="predicted"/>